<gene>
    <name evidence="1" type="ORF">LCGC14_1918060</name>
</gene>
<proteinExistence type="predicted"/>
<dbReference type="AlphaFoldDB" id="A0A0F9I5L5"/>
<organism evidence="1">
    <name type="scientific">marine sediment metagenome</name>
    <dbReference type="NCBI Taxonomy" id="412755"/>
    <lineage>
        <taxon>unclassified sequences</taxon>
        <taxon>metagenomes</taxon>
        <taxon>ecological metagenomes</taxon>
    </lineage>
</organism>
<feature type="non-terminal residue" evidence="1">
    <location>
        <position position="25"/>
    </location>
</feature>
<comment type="caution">
    <text evidence="1">The sequence shown here is derived from an EMBL/GenBank/DDBJ whole genome shotgun (WGS) entry which is preliminary data.</text>
</comment>
<accession>A0A0F9I5L5</accession>
<protein>
    <submittedName>
        <fullName evidence="1">Uncharacterized protein</fullName>
    </submittedName>
</protein>
<sequence length="25" mass="2684">MKKTLIPMLVTLVAVLAYSSAPLHS</sequence>
<dbReference type="EMBL" id="LAZR01020381">
    <property type="protein sequence ID" value="KKL89105.1"/>
    <property type="molecule type" value="Genomic_DNA"/>
</dbReference>
<reference evidence="1" key="1">
    <citation type="journal article" date="2015" name="Nature">
        <title>Complex archaea that bridge the gap between prokaryotes and eukaryotes.</title>
        <authorList>
            <person name="Spang A."/>
            <person name="Saw J.H."/>
            <person name="Jorgensen S.L."/>
            <person name="Zaremba-Niedzwiedzka K."/>
            <person name="Martijn J."/>
            <person name="Lind A.E."/>
            <person name="van Eijk R."/>
            <person name="Schleper C."/>
            <person name="Guy L."/>
            <person name="Ettema T.J."/>
        </authorList>
    </citation>
    <scope>NUCLEOTIDE SEQUENCE</scope>
</reference>
<evidence type="ECO:0000313" key="1">
    <source>
        <dbReference type="EMBL" id="KKL89105.1"/>
    </source>
</evidence>
<name>A0A0F9I5L5_9ZZZZ</name>